<dbReference type="Proteomes" id="UP000199226">
    <property type="component" value="Unassembled WGS sequence"/>
</dbReference>
<protein>
    <submittedName>
        <fullName evidence="2">Glycosyl transferase family 2</fullName>
    </submittedName>
</protein>
<dbReference type="GO" id="GO:0016740">
    <property type="term" value="F:transferase activity"/>
    <property type="evidence" value="ECO:0007669"/>
    <property type="project" value="UniProtKB-KW"/>
</dbReference>
<dbReference type="SUPFAM" id="SSF53448">
    <property type="entry name" value="Nucleotide-diphospho-sugar transferases"/>
    <property type="match status" value="1"/>
</dbReference>
<dbReference type="InterPro" id="IPR001173">
    <property type="entry name" value="Glyco_trans_2-like"/>
</dbReference>
<keyword evidence="2" id="KW-0808">Transferase</keyword>
<dbReference type="EMBL" id="FNHH01000002">
    <property type="protein sequence ID" value="SDL81135.1"/>
    <property type="molecule type" value="Genomic_DNA"/>
</dbReference>
<dbReference type="CDD" id="cd04179">
    <property type="entry name" value="DPM_DPG-synthase_like"/>
    <property type="match status" value="1"/>
</dbReference>
<dbReference type="RefSeq" id="WP_090699208.1">
    <property type="nucleotide sequence ID" value="NZ_FNHH01000002.1"/>
</dbReference>
<evidence type="ECO:0000259" key="1">
    <source>
        <dbReference type="Pfam" id="PF00535"/>
    </source>
</evidence>
<proteinExistence type="predicted"/>
<dbReference type="STRING" id="990371.SAMN05421813_102223"/>
<accession>A0A1G9N5K6</accession>
<dbReference type="Gene3D" id="3.90.550.10">
    <property type="entry name" value="Spore Coat Polysaccharide Biosynthesis Protein SpsA, Chain A"/>
    <property type="match status" value="1"/>
</dbReference>
<evidence type="ECO:0000313" key="3">
    <source>
        <dbReference type="Proteomes" id="UP000199226"/>
    </source>
</evidence>
<dbReference type="AlphaFoldDB" id="A0A1G9N5K6"/>
<dbReference type="InterPro" id="IPR050256">
    <property type="entry name" value="Glycosyltransferase_2"/>
</dbReference>
<organism evidence="2 3">
    <name type="scientific">Daejeonella rubra</name>
    <dbReference type="NCBI Taxonomy" id="990371"/>
    <lineage>
        <taxon>Bacteria</taxon>
        <taxon>Pseudomonadati</taxon>
        <taxon>Bacteroidota</taxon>
        <taxon>Sphingobacteriia</taxon>
        <taxon>Sphingobacteriales</taxon>
        <taxon>Sphingobacteriaceae</taxon>
        <taxon>Daejeonella</taxon>
    </lineage>
</organism>
<dbReference type="Pfam" id="PF00535">
    <property type="entry name" value="Glycos_transf_2"/>
    <property type="match status" value="1"/>
</dbReference>
<keyword evidence="3" id="KW-1185">Reference proteome</keyword>
<dbReference type="OrthoDB" id="9797819at2"/>
<reference evidence="3" key="1">
    <citation type="submission" date="2016-10" db="EMBL/GenBank/DDBJ databases">
        <authorList>
            <person name="Varghese N."/>
            <person name="Submissions S."/>
        </authorList>
    </citation>
    <scope>NUCLEOTIDE SEQUENCE [LARGE SCALE GENOMIC DNA]</scope>
    <source>
        <strain evidence="3">DSM 24536</strain>
    </source>
</reference>
<feature type="domain" description="Glycosyltransferase 2-like" evidence="1">
    <location>
        <begin position="12"/>
        <end position="169"/>
    </location>
</feature>
<dbReference type="PANTHER" id="PTHR48090">
    <property type="entry name" value="UNDECAPRENYL-PHOSPHATE 4-DEOXY-4-FORMAMIDO-L-ARABINOSE TRANSFERASE-RELATED"/>
    <property type="match status" value="1"/>
</dbReference>
<dbReference type="PANTHER" id="PTHR48090:SF7">
    <property type="entry name" value="RFBJ PROTEIN"/>
    <property type="match status" value="1"/>
</dbReference>
<gene>
    <name evidence="2" type="ORF">SAMN05421813_102223</name>
</gene>
<evidence type="ECO:0000313" key="2">
    <source>
        <dbReference type="EMBL" id="SDL81135.1"/>
    </source>
</evidence>
<dbReference type="InterPro" id="IPR029044">
    <property type="entry name" value="Nucleotide-diphossugar_trans"/>
</dbReference>
<name>A0A1G9N5K6_9SPHI</name>
<sequence length="233" mass="25940">MSADTKKPIVYVIIPAFNESQSIGKVISDIPKLVHETIVVDNASTDNTGKVANEHGATVLRENRKGYGYSCLKGIDHLQSKADPEDIIVFLDGDYSDFPGEINILIAPILNSGYDMVIGSRVLGVREPGSMLIQQIAGNWLATQLIKSFYNVHFTDLGPFRAIRWKALQQIDMKDKTFGWTVEMQVKAAKHKMNFTEVPVSYRRRIGVSKVSGTIYGTIMAGYKILLTIFKNI</sequence>